<keyword evidence="1" id="KW-0472">Membrane</keyword>
<dbReference type="STRING" id="1797582.A2442_01700"/>
<accession>A0A1F5EHB7</accession>
<organism evidence="2 3">
    <name type="scientific">Candidatus Campbellbacteria bacterium RIFOXYC2_FULL_35_25</name>
    <dbReference type="NCBI Taxonomy" id="1797582"/>
    <lineage>
        <taxon>Bacteria</taxon>
        <taxon>Candidatus Campbelliibacteriota</taxon>
    </lineage>
</organism>
<evidence type="ECO:0000313" key="2">
    <source>
        <dbReference type="EMBL" id="OGD66817.1"/>
    </source>
</evidence>
<dbReference type="Proteomes" id="UP000179003">
    <property type="component" value="Unassembled WGS sequence"/>
</dbReference>
<keyword evidence="1" id="KW-0812">Transmembrane</keyword>
<evidence type="ECO:0000313" key="3">
    <source>
        <dbReference type="Proteomes" id="UP000179003"/>
    </source>
</evidence>
<reference evidence="2 3" key="1">
    <citation type="journal article" date="2016" name="Nat. Commun.">
        <title>Thousands of microbial genomes shed light on interconnected biogeochemical processes in an aquifer system.</title>
        <authorList>
            <person name="Anantharaman K."/>
            <person name="Brown C.T."/>
            <person name="Hug L.A."/>
            <person name="Sharon I."/>
            <person name="Castelle C.J."/>
            <person name="Probst A.J."/>
            <person name="Thomas B.C."/>
            <person name="Singh A."/>
            <person name="Wilkins M.J."/>
            <person name="Karaoz U."/>
            <person name="Brodie E.L."/>
            <person name="Williams K.H."/>
            <person name="Hubbard S.S."/>
            <person name="Banfield J.F."/>
        </authorList>
    </citation>
    <scope>NUCLEOTIDE SEQUENCE [LARGE SCALE GENOMIC DNA]</scope>
</reference>
<comment type="caution">
    <text evidence="2">The sequence shown here is derived from an EMBL/GenBank/DDBJ whole genome shotgun (WGS) entry which is preliminary data.</text>
</comment>
<evidence type="ECO:0000256" key="1">
    <source>
        <dbReference type="SAM" id="Phobius"/>
    </source>
</evidence>
<dbReference type="EMBL" id="MFAE01000014">
    <property type="protein sequence ID" value="OGD66817.1"/>
    <property type="molecule type" value="Genomic_DNA"/>
</dbReference>
<gene>
    <name evidence="2" type="ORF">A2442_01700</name>
</gene>
<dbReference type="AlphaFoldDB" id="A0A1F5EHB7"/>
<protein>
    <submittedName>
        <fullName evidence="2">Uncharacterized protein</fullName>
    </submittedName>
</protein>
<proteinExistence type="predicted"/>
<feature type="transmembrane region" description="Helical" evidence="1">
    <location>
        <begin position="6"/>
        <end position="22"/>
    </location>
</feature>
<name>A0A1F5EHB7_9BACT</name>
<keyword evidence="1" id="KW-1133">Transmembrane helix</keyword>
<sequence length="225" mass="26020">MKKITIGVIILVIISAGFILWNKPDSQGMILLENDDYHSFFPKKFDISQDVRIMDLATASTEGGIYINYSTVGSIIKVGEQDNTSDVSILESRRGIYRVPDKDPSFKMWVEKTSQDNFSIYKEKSLEEISSYYDSLVIKKNYENHDYYVYLRKDLSNENLKDKSSIGGAYLFFPEKNIVVYLYFFNTKFQGCLEGKEETCKFNENEKILDESDFVKIIETIINAN</sequence>